<dbReference type="Proteomes" id="UP000095283">
    <property type="component" value="Unplaced"/>
</dbReference>
<keyword evidence="1" id="KW-1185">Reference proteome</keyword>
<dbReference type="WBParaSite" id="Hba_02332">
    <property type="protein sequence ID" value="Hba_02332"/>
    <property type="gene ID" value="Hba_02332"/>
</dbReference>
<proteinExistence type="predicted"/>
<evidence type="ECO:0000313" key="1">
    <source>
        <dbReference type="Proteomes" id="UP000095283"/>
    </source>
</evidence>
<accession>A0A1I7WCC1</accession>
<reference evidence="2" key="1">
    <citation type="submission" date="2016-11" db="UniProtKB">
        <authorList>
            <consortium name="WormBaseParasite"/>
        </authorList>
    </citation>
    <scope>IDENTIFICATION</scope>
</reference>
<name>A0A1I7WCC1_HETBA</name>
<organism evidence="1 2">
    <name type="scientific">Heterorhabditis bacteriophora</name>
    <name type="common">Entomopathogenic nematode worm</name>
    <dbReference type="NCBI Taxonomy" id="37862"/>
    <lineage>
        <taxon>Eukaryota</taxon>
        <taxon>Metazoa</taxon>
        <taxon>Ecdysozoa</taxon>
        <taxon>Nematoda</taxon>
        <taxon>Chromadorea</taxon>
        <taxon>Rhabditida</taxon>
        <taxon>Rhabditina</taxon>
        <taxon>Rhabditomorpha</taxon>
        <taxon>Strongyloidea</taxon>
        <taxon>Heterorhabditidae</taxon>
        <taxon>Heterorhabditis</taxon>
    </lineage>
</organism>
<sequence length="45" mass="5314">MSFSRRNPKANILLIELQFVYYGNKMTILEKKLELLHAANKFRCA</sequence>
<protein>
    <submittedName>
        <fullName evidence="2">Uncharacterized protein</fullName>
    </submittedName>
</protein>
<dbReference type="AlphaFoldDB" id="A0A1I7WCC1"/>
<evidence type="ECO:0000313" key="2">
    <source>
        <dbReference type="WBParaSite" id="Hba_02332"/>
    </source>
</evidence>